<evidence type="ECO:0000256" key="8">
    <source>
        <dbReference type="ARBA" id="ARBA00022989"/>
    </source>
</evidence>
<dbReference type="Pfam" id="PF00664">
    <property type="entry name" value="ABC_membrane"/>
    <property type="match status" value="1"/>
</dbReference>
<keyword evidence="6" id="KW-0547">Nucleotide-binding</keyword>
<dbReference type="PANTHER" id="PTHR24221">
    <property type="entry name" value="ATP-BINDING CASSETTE SUB-FAMILY B"/>
    <property type="match status" value="1"/>
</dbReference>
<protein>
    <submittedName>
        <fullName evidence="14">Type I secretion system permease/ATPase</fullName>
    </submittedName>
</protein>
<keyword evidence="7" id="KW-0067">ATP-binding</keyword>
<dbReference type="SMART" id="SM00382">
    <property type="entry name" value="AAA"/>
    <property type="match status" value="1"/>
</dbReference>
<evidence type="ECO:0000313" key="14">
    <source>
        <dbReference type="EMBL" id="NOJ38057.1"/>
    </source>
</evidence>
<dbReference type="GO" id="GO:0030256">
    <property type="term" value="C:type I protein secretion system complex"/>
    <property type="evidence" value="ECO:0007669"/>
    <property type="project" value="InterPro"/>
</dbReference>
<feature type="transmembrane region" description="Helical" evidence="11">
    <location>
        <begin position="27"/>
        <end position="50"/>
    </location>
</feature>
<dbReference type="SUPFAM" id="SSF90123">
    <property type="entry name" value="ABC transporter transmembrane region"/>
    <property type="match status" value="1"/>
</dbReference>
<keyword evidence="8 11" id="KW-1133">Transmembrane helix</keyword>
<dbReference type="InterPro" id="IPR027417">
    <property type="entry name" value="P-loop_NTPase"/>
</dbReference>
<keyword evidence="5 11" id="KW-0812">Transmembrane</keyword>
<dbReference type="InterPro" id="IPR036640">
    <property type="entry name" value="ABC1_TM_sf"/>
</dbReference>
<dbReference type="InterPro" id="IPR017871">
    <property type="entry name" value="ABC_transporter-like_CS"/>
</dbReference>
<dbReference type="EMBL" id="JAAVLX010000001">
    <property type="protein sequence ID" value="NOJ38057.1"/>
    <property type="molecule type" value="Genomic_DNA"/>
</dbReference>
<proteinExistence type="inferred from homology"/>
<dbReference type="InterPro" id="IPR039421">
    <property type="entry name" value="Type_1_exporter"/>
</dbReference>
<evidence type="ECO:0000259" key="12">
    <source>
        <dbReference type="PROSITE" id="PS50893"/>
    </source>
</evidence>
<feature type="transmembrane region" description="Helical" evidence="11">
    <location>
        <begin position="135"/>
        <end position="155"/>
    </location>
</feature>
<name>A0A7Y4LTA7_9BRAD</name>
<dbReference type="Gene3D" id="3.40.50.300">
    <property type="entry name" value="P-loop containing nucleotide triphosphate hydrolases"/>
    <property type="match status" value="1"/>
</dbReference>
<dbReference type="GO" id="GO:0034040">
    <property type="term" value="F:ATPase-coupled lipid transmembrane transporter activity"/>
    <property type="evidence" value="ECO:0007669"/>
    <property type="project" value="TreeGrafter"/>
</dbReference>
<dbReference type="GO" id="GO:0016887">
    <property type="term" value="F:ATP hydrolysis activity"/>
    <property type="evidence" value="ECO:0007669"/>
    <property type="project" value="InterPro"/>
</dbReference>
<evidence type="ECO:0000256" key="3">
    <source>
        <dbReference type="ARBA" id="ARBA00022448"/>
    </source>
</evidence>
<dbReference type="FunFam" id="3.40.50.300:FF:001444">
    <property type="entry name" value="ABC transporter ATP-binding protein"/>
    <property type="match status" value="1"/>
</dbReference>
<dbReference type="GO" id="GO:0140359">
    <property type="term" value="F:ABC-type transporter activity"/>
    <property type="evidence" value="ECO:0007669"/>
    <property type="project" value="InterPro"/>
</dbReference>
<reference evidence="14 15" key="1">
    <citation type="submission" date="2020-03" db="EMBL/GenBank/DDBJ databases">
        <title>Bradyrhizobium diversity isolated from nodules of Indigofera sp.</title>
        <authorList>
            <person name="Klepa M."/>
            <person name="Helene L."/>
            <person name="Hungria M."/>
        </authorList>
    </citation>
    <scope>NUCLEOTIDE SEQUENCE [LARGE SCALE GENOMIC DNA]</scope>
    <source>
        <strain evidence="14 15">WSM 1791</strain>
    </source>
</reference>
<evidence type="ECO:0000256" key="5">
    <source>
        <dbReference type="ARBA" id="ARBA00022692"/>
    </source>
</evidence>
<feature type="domain" description="ABC transmembrane type-1" evidence="13">
    <location>
        <begin position="29"/>
        <end position="308"/>
    </location>
</feature>
<keyword evidence="15" id="KW-1185">Reference proteome</keyword>
<dbReference type="PROSITE" id="PS50929">
    <property type="entry name" value="ABC_TM1F"/>
    <property type="match status" value="1"/>
</dbReference>
<evidence type="ECO:0000256" key="11">
    <source>
        <dbReference type="SAM" id="Phobius"/>
    </source>
</evidence>
<dbReference type="Gene3D" id="1.20.1560.10">
    <property type="entry name" value="ABC transporter type 1, transmembrane domain"/>
    <property type="match status" value="1"/>
</dbReference>
<evidence type="ECO:0000256" key="6">
    <source>
        <dbReference type="ARBA" id="ARBA00022741"/>
    </source>
</evidence>
<dbReference type="GO" id="GO:0005524">
    <property type="term" value="F:ATP binding"/>
    <property type="evidence" value="ECO:0007669"/>
    <property type="project" value="UniProtKB-KW"/>
</dbReference>
<feature type="transmembrane region" description="Helical" evidence="11">
    <location>
        <begin position="161"/>
        <end position="183"/>
    </location>
</feature>
<dbReference type="Pfam" id="PF00005">
    <property type="entry name" value="ABC_tran"/>
    <property type="match status" value="1"/>
</dbReference>
<dbReference type="PANTHER" id="PTHR24221:SF248">
    <property type="entry name" value="ABC TRANSPORTER TRANSMEMBRANE REGION"/>
    <property type="match status" value="1"/>
</dbReference>
<keyword evidence="4" id="KW-1003">Cell membrane</keyword>
<evidence type="ECO:0000313" key="15">
    <source>
        <dbReference type="Proteomes" id="UP000544122"/>
    </source>
</evidence>
<keyword evidence="3" id="KW-0813">Transport</keyword>
<dbReference type="CDD" id="cd03246">
    <property type="entry name" value="ABCC_Protease_Secretion"/>
    <property type="match status" value="1"/>
</dbReference>
<comment type="subcellular location">
    <subcellularLocation>
        <location evidence="1">Cell membrane</location>
        <topology evidence="1">Multi-pass membrane protein</topology>
    </subcellularLocation>
</comment>
<evidence type="ECO:0000256" key="4">
    <source>
        <dbReference type="ARBA" id="ARBA00022475"/>
    </source>
</evidence>
<dbReference type="AlphaFoldDB" id="A0A7Y4LTA7"/>
<dbReference type="PROSITE" id="PS00211">
    <property type="entry name" value="ABC_TRANSPORTER_1"/>
    <property type="match status" value="1"/>
</dbReference>
<dbReference type="Proteomes" id="UP000544122">
    <property type="component" value="Unassembled WGS sequence"/>
</dbReference>
<dbReference type="InterPro" id="IPR010128">
    <property type="entry name" value="ATPase_T1SS_PrtD-like"/>
</dbReference>
<evidence type="ECO:0000256" key="2">
    <source>
        <dbReference type="ARBA" id="ARBA00005417"/>
    </source>
</evidence>
<evidence type="ECO:0000256" key="1">
    <source>
        <dbReference type="ARBA" id="ARBA00004651"/>
    </source>
</evidence>
<dbReference type="RefSeq" id="WP_171577383.1">
    <property type="nucleotide sequence ID" value="NZ_JAAVLX010000001.1"/>
</dbReference>
<dbReference type="FunFam" id="1.20.1560.10:FF:000109">
    <property type="entry name" value="Alkaline protease secretion ATP-binding protein aprD"/>
    <property type="match status" value="1"/>
</dbReference>
<evidence type="ECO:0000256" key="9">
    <source>
        <dbReference type="ARBA" id="ARBA00023136"/>
    </source>
</evidence>
<organism evidence="14 15">
    <name type="scientific">Bradyrhizobium australiense</name>
    <dbReference type="NCBI Taxonomy" id="2721161"/>
    <lineage>
        <taxon>Bacteria</taxon>
        <taxon>Pseudomonadati</taxon>
        <taxon>Pseudomonadota</taxon>
        <taxon>Alphaproteobacteria</taxon>
        <taxon>Hyphomicrobiales</taxon>
        <taxon>Nitrobacteraceae</taxon>
        <taxon>Bradyrhizobium</taxon>
    </lineage>
</organism>
<comment type="caution">
    <text evidence="14">The sequence shown here is derived from an EMBL/GenBank/DDBJ whole genome shotgun (WGS) entry which is preliminary data.</text>
</comment>
<dbReference type="NCBIfam" id="TIGR01842">
    <property type="entry name" value="type_I_sec_PrtD"/>
    <property type="match status" value="1"/>
</dbReference>
<comment type="function">
    <text evidence="10">Involved in beta-(1--&gt;2)glucan export. Transmembrane domains (TMD) form a pore in the inner membrane and the ATP-binding domain (NBD) is responsible for energy generation.</text>
</comment>
<comment type="similarity">
    <text evidence="2">Belongs to the ABC transporter superfamily.</text>
</comment>
<dbReference type="GO" id="GO:0005886">
    <property type="term" value="C:plasma membrane"/>
    <property type="evidence" value="ECO:0007669"/>
    <property type="project" value="UniProtKB-SubCell"/>
</dbReference>
<dbReference type="SUPFAM" id="SSF52540">
    <property type="entry name" value="P-loop containing nucleoside triphosphate hydrolases"/>
    <property type="match status" value="1"/>
</dbReference>
<feature type="transmembrane region" description="Helical" evidence="11">
    <location>
        <begin position="62"/>
        <end position="82"/>
    </location>
</feature>
<evidence type="ECO:0000259" key="13">
    <source>
        <dbReference type="PROSITE" id="PS50929"/>
    </source>
</evidence>
<gene>
    <name evidence="14" type="ORF">HCN58_00170</name>
</gene>
<dbReference type="InterPro" id="IPR003593">
    <property type="entry name" value="AAA+_ATPase"/>
</dbReference>
<sequence>MARSLSSSISPGRQADLASAWRTCRGALVGVALISALVNVLYLTGSFFMLEIYDRVLPSRSIPTLLGLAVLALGLYIFQGILDVVRARVLVRLGGWLDETLRSRVYDFIIRWPLKAASSGGDGLQPLRDLDQARAFLSGLGLTALFDLPWMPIYLGICYLFHPLIGATALAGALVLITLTILADVLTRSPARQAESNTAKRNALAEASRRNAEVLRAMGMGVPLTRLWDEASGACLASQQRAADIGGSLSAISRVLRLMLQSAVLGVGAYLVIHQEATAGVIIAGSILTARALAPVELAVAHWKGFVTARQSLKRFRQWSTFFTEEEQPMALPPPSKSLAVESMSVLPPGGRRFVVQEVSFALNPGQALGIIGPSASGKSSLVRAIVGVWSPAQGTVRLDGAAIERWTPESLGQHIGYLPQDVELFAGTVAQNIARFEREPDPAAIIAAAEAANIHELILRLPDGYDTPIGDGGTYLSAGQRQRLALARALYRNPFLVVLDEPNSNLDGEGDQALTQAIMAVRARGGIVIVVAHRASALATVDQLLVLAEGRVQALGARDQIARKLFAPNPVQPVPLQAIAEGATP</sequence>
<keyword evidence="9 11" id="KW-0472">Membrane</keyword>
<feature type="domain" description="ABC transporter" evidence="12">
    <location>
        <begin position="339"/>
        <end position="575"/>
    </location>
</feature>
<dbReference type="PROSITE" id="PS50893">
    <property type="entry name" value="ABC_TRANSPORTER_2"/>
    <property type="match status" value="1"/>
</dbReference>
<evidence type="ECO:0000256" key="10">
    <source>
        <dbReference type="ARBA" id="ARBA00024722"/>
    </source>
</evidence>
<accession>A0A7Y4LTA7</accession>
<dbReference type="GO" id="GO:0030253">
    <property type="term" value="P:protein secretion by the type I secretion system"/>
    <property type="evidence" value="ECO:0007669"/>
    <property type="project" value="InterPro"/>
</dbReference>
<dbReference type="InterPro" id="IPR011527">
    <property type="entry name" value="ABC1_TM_dom"/>
</dbReference>
<evidence type="ECO:0000256" key="7">
    <source>
        <dbReference type="ARBA" id="ARBA00022840"/>
    </source>
</evidence>
<dbReference type="InterPro" id="IPR003439">
    <property type="entry name" value="ABC_transporter-like_ATP-bd"/>
</dbReference>